<sequence>MANETRTIEIHGTSYTIHPNDREPGSVVEIHGTTYDIFENAGKFLFFRVDDDGLAHFNIGDFDSEESAIEFAELCERMILFGSKKGSLTMIEECLQEVKATYFRK</sequence>
<proteinExistence type="predicted"/>
<evidence type="ECO:0000313" key="1">
    <source>
        <dbReference type="EMBL" id="BAY55820.1"/>
    </source>
</evidence>
<gene>
    <name evidence="1" type="ORF">NIES2135_26440</name>
</gene>
<reference evidence="1 2" key="1">
    <citation type="submission" date="2017-06" db="EMBL/GenBank/DDBJ databases">
        <title>Genome sequencing of cyanobaciteial culture collection at National Institute for Environmental Studies (NIES).</title>
        <authorList>
            <person name="Hirose Y."/>
            <person name="Shimura Y."/>
            <person name="Fujisawa T."/>
            <person name="Nakamura Y."/>
            <person name="Kawachi M."/>
        </authorList>
    </citation>
    <scope>NUCLEOTIDE SEQUENCE [LARGE SCALE GENOMIC DNA]</scope>
    <source>
        <strain evidence="1 2">NIES-2135</strain>
    </source>
</reference>
<keyword evidence="2" id="KW-1185">Reference proteome</keyword>
<accession>A0A1Z4JGH9</accession>
<dbReference type="EMBL" id="AP018203">
    <property type="protein sequence ID" value="BAY55820.1"/>
    <property type="molecule type" value="Genomic_DNA"/>
</dbReference>
<name>A0A1Z4JGH9_LEPBY</name>
<protein>
    <submittedName>
        <fullName evidence="1">Uncharacterized protein</fullName>
    </submittedName>
</protein>
<dbReference type="Proteomes" id="UP000217895">
    <property type="component" value="Chromosome"/>
</dbReference>
<evidence type="ECO:0000313" key="2">
    <source>
        <dbReference type="Proteomes" id="UP000217895"/>
    </source>
</evidence>
<organism evidence="1 2">
    <name type="scientific">Leptolyngbya boryana NIES-2135</name>
    <dbReference type="NCBI Taxonomy" id="1973484"/>
    <lineage>
        <taxon>Bacteria</taxon>
        <taxon>Bacillati</taxon>
        <taxon>Cyanobacteriota</taxon>
        <taxon>Cyanophyceae</taxon>
        <taxon>Leptolyngbyales</taxon>
        <taxon>Leptolyngbyaceae</taxon>
        <taxon>Leptolyngbya group</taxon>
        <taxon>Leptolyngbya</taxon>
    </lineage>
</organism>
<dbReference type="AlphaFoldDB" id="A0A1Z4JGH9"/>